<dbReference type="Proteomes" id="UP000063308">
    <property type="component" value="Chromosome"/>
</dbReference>
<reference evidence="1 2" key="1">
    <citation type="submission" date="2014-11" db="EMBL/GenBank/DDBJ databases">
        <title>Symbiosis island explosion on the genome of extra-slow-growing strains of soybean bradyrhizobia with massive insertion sequences.</title>
        <authorList>
            <person name="Iida T."/>
            <person name="Minamisawa K."/>
        </authorList>
    </citation>
    <scope>NUCLEOTIDE SEQUENCE [LARGE SCALE GENOMIC DNA]</scope>
    <source>
        <strain evidence="1 2">NK6</strain>
    </source>
</reference>
<name>A0A0E4FS95_9BRAD</name>
<protein>
    <submittedName>
        <fullName evidence="1">Uncharacterized protein</fullName>
    </submittedName>
</protein>
<gene>
    <name evidence="1" type="ORF">NK6_2722</name>
</gene>
<evidence type="ECO:0000313" key="1">
    <source>
        <dbReference type="EMBL" id="BAR55903.1"/>
    </source>
</evidence>
<proteinExistence type="predicted"/>
<sequence length="32" mass="3470">MQHSAPCYAVPRMHVEPDRAAGAIGLEYAGRD</sequence>
<organism evidence="1 2">
    <name type="scientific">Bradyrhizobium diazoefficiens</name>
    <dbReference type="NCBI Taxonomy" id="1355477"/>
    <lineage>
        <taxon>Bacteria</taxon>
        <taxon>Pseudomonadati</taxon>
        <taxon>Pseudomonadota</taxon>
        <taxon>Alphaproteobacteria</taxon>
        <taxon>Hyphomicrobiales</taxon>
        <taxon>Nitrobacteraceae</taxon>
        <taxon>Bradyrhizobium</taxon>
    </lineage>
</organism>
<dbReference type="AlphaFoldDB" id="A0A0E4FS95"/>
<dbReference type="EMBL" id="AP014685">
    <property type="protein sequence ID" value="BAR55903.1"/>
    <property type="molecule type" value="Genomic_DNA"/>
</dbReference>
<evidence type="ECO:0000313" key="2">
    <source>
        <dbReference type="Proteomes" id="UP000063308"/>
    </source>
</evidence>
<accession>A0A0E4FS95</accession>